<dbReference type="SUPFAM" id="SSF54001">
    <property type="entry name" value="Cysteine proteinases"/>
    <property type="match status" value="1"/>
</dbReference>
<dbReference type="EMBL" id="BFAA01016879">
    <property type="protein sequence ID" value="GCB77694.1"/>
    <property type="molecule type" value="Genomic_DNA"/>
</dbReference>
<dbReference type="PANTHER" id="PTHR11830">
    <property type="entry name" value="40S RIBOSOMAL PROTEIN S3A"/>
    <property type="match status" value="1"/>
</dbReference>
<dbReference type="SMART" id="SM00336">
    <property type="entry name" value="BBOX"/>
    <property type="match status" value="1"/>
</dbReference>
<dbReference type="Gene3D" id="3.90.70.10">
    <property type="entry name" value="Cysteine proteinases"/>
    <property type="match status" value="1"/>
</dbReference>
<accession>A0A401PX12</accession>
<name>A0A401PX12_SCYTO</name>
<evidence type="ECO:0000313" key="8">
    <source>
        <dbReference type="EMBL" id="GCB77694.1"/>
    </source>
</evidence>
<evidence type="ECO:0000256" key="4">
    <source>
        <dbReference type="ARBA" id="ARBA00022833"/>
    </source>
</evidence>
<evidence type="ECO:0000259" key="7">
    <source>
        <dbReference type="PROSITE" id="PS50119"/>
    </source>
</evidence>
<dbReference type="PROSITE" id="PS00518">
    <property type="entry name" value="ZF_RING_1"/>
    <property type="match status" value="1"/>
</dbReference>
<sequence length="443" mass="50082">SPGQKEQECYCHQVFIDKDDDLIVPTVQQLVEHSFHSNHLKLAEVPSCFIIQMPRFGKNYKMFEKIIPSLELDVTDLLCDSPRECCLCGELATQECEECFKDKLFSKTGLKQYCDMCWRQVHYHSSRRSHGSMKLDCPVEFARTGKAMVPREKMQLFAVLCIETSHYVSFIKYGPEDHQWMFFDSMSDRHATLPEQLLCKHYLCSNCIEDIQSKGAGQGVVDCPLCSSMFPLDPSQVLTPGVPSPDKLEEAAAFPGPAAGPPSCGDDATEGKVCDPLLGKPSPDLAEKRCQEHNEALEFYCEDDGECVCGPCTTTGNHKSHSLMSFEKAAAQIKDKVLNSVKSLLQTQQGYHFKYQDLQKSEEELKMQVGRLQGNLSKKFMAWRSSLEEDEENVLRMIDEEANRLTSKSSSCSKTLNDKMDLIRQIDDAAQDLTKCDRLEFLE</sequence>
<comment type="caution">
    <text evidence="8">The sequence shown here is derived from an EMBL/GenBank/DDBJ whole genome shotgun (WGS) entry which is preliminary data.</text>
</comment>
<evidence type="ECO:0000256" key="5">
    <source>
        <dbReference type="PROSITE-ProRule" id="PRU00024"/>
    </source>
</evidence>
<dbReference type="InterPro" id="IPR000315">
    <property type="entry name" value="Znf_B-box"/>
</dbReference>
<dbReference type="SUPFAM" id="SSF57845">
    <property type="entry name" value="B-box zinc-binding domain"/>
    <property type="match status" value="1"/>
</dbReference>
<dbReference type="InterPro" id="IPR017907">
    <property type="entry name" value="Znf_RING_CS"/>
</dbReference>
<feature type="domain" description="B box-type" evidence="7">
    <location>
        <begin position="285"/>
        <end position="326"/>
    </location>
</feature>
<evidence type="ECO:0000256" key="2">
    <source>
        <dbReference type="ARBA" id="ARBA00022723"/>
    </source>
</evidence>
<evidence type="ECO:0000256" key="6">
    <source>
        <dbReference type="SAM" id="MobiDB-lite"/>
    </source>
</evidence>
<dbReference type="Gene3D" id="3.30.160.60">
    <property type="entry name" value="Classic Zinc Finger"/>
    <property type="match status" value="1"/>
</dbReference>
<dbReference type="GO" id="GO:0008270">
    <property type="term" value="F:zinc ion binding"/>
    <property type="evidence" value="ECO:0007669"/>
    <property type="project" value="UniProtKB-KW"/>
</dbReference>
<dbReference type="CDD" id="cd19769">
    <property type="entry name" value="Bbox2_TRIM16-like"/>
    <property type="match status" value="1"/>
</dbReference>
<dbReference type="AlphaFoldDB" id="A0A401PX12"/>
<evidence type="ECO:0000256" key="1">
    <source>
        <dbReference type="ARBA" id="ARBA00022490"/>
    </source>
</evidence>
<feature type="non-terminal residue" evidence="8">
    <location>
        <position position="443"/>
    </location>
</feature>
<keyword evidence="9" id="KW-1185">Reference proteome</keyword>
<dbReference type="InterPro" id="IPR038765">
    <property type="entry name" value="Papain-like_cys_pep_sf"/>
</dbReference>
<evidence type="ECO:0000256" key="3">
    <source>
        <dbReference type="ARBA" id="ARBA00022771"/>
    </source>
</evidence>
<feature type="region of interest" description="Disordered" evidence="6">
    <location>
        <begin position="248"/>
        <end position="267"/>
    </location>
</feature>
<dbReference type="SUPFAM" id="SSF57850">
    <property type="entry name" value="RING/U-box"/>
    <property type="match status" value="1"/>
</dbReference>
<reference evidence="8 9" key="1">
    <citation type="journal article" date="2018" name="Nat. Ecol. Evol.">
        <title>Shark genomes provide insights into elasmobranch evolution and the origin of vertebrates.</title>
        <authorList>
            <person name="Hara Y"/>
            <person name="Yamaguchi K"/>
            <person name="Onimaru K"/>
            <person name="Kadota M"/>
            <person name="Koyanagi M"/>
            <person name="Keeley SD"/>
            <person name="Tatsumi K"/>
            <person name="Tanaka K"/>
            <person name="Motone F"/>
            <person name="Kageyama Y"/>
            <person name="Nozu R"/>
            <person name="Adachi N"/>
            <person name="Nishimura O"/>
            <person name="Nakagawa R"/>
            <person name="Tanegashima C"/>
            <person name="Kiyatake I"/>
            <person name="Matsumoto R"/>
            <person name="Murakumo K"/>
            <person name="Nishida K"/>
            <person name="Terakita A"/>
            <person name="Kuratani S"/>
            <person name="Sato K"/>
            <person name="Hyodo S Kuraku.S."/>
        </authorList>
    </citation>
    <scope>NUCLEOTIDE SEQUENCE [LARGE SCALE GENOMIC DNA]</scope>
</reference>
<keyword evidence="3 5" id="KW-0863">Zinc-finger</keyword>
<proteinExistence type="predicted"/>
<dbReference type="PROSITE" id="PS50119">
    <property type="entry name" value="ZF_BBOX"/>
    <property type="match status" value="1"/>
</dbReference>
<dbReference type="Proteomes" id="UP000288216">
    <property type="component" value="Unassembled WGS sequence"/>
</dbReference>
<gene>
    <name evidence="8" type="ORF">scyTo_0020601</name>
</gene>
<dbReference type="OrthoDB" id="6287070at2759"/>
<keyword evidence="1" id="KW-0963">Cytoplasm</keyword>
<dbReference type="Pfam" id="PF00643">
    <property type="entry name" value="zf-B_box"/>
    <property type="match status" value="1"/>
</dbReference>
<protein>
    <recommendedName>
        <fullName evidence="7">B box-type domain-containing protein</fullName>
    </recommendedName>
</protein>
<dbReference type="Pfam" id="PF00097">
    <property type="entry name" value="zf-C3HC4"/>
    <property type="match status" value="1"/>
</dbReference>
<keyword evidence="2" id="KW-0479">Metal-binding</keyword>
<dbReference type="InterPro" id="IPR018957">
    <property type="entry name" value="Znf_C3HC4_RING-type"/>
</dbReference>
<organism evidence="8 9">
    <name type="scientific">Scyliorhinus torazame</name>
    <name type="common">Cloudy catshark</name>
    <name type="synonym">Catulus torazame</name>
    <dbReference type="NCBI Taxonomy" id="75743"/>
    <lineage>
        <taxon>Eukaryota</taxon>
        <taxon>Metazoa</taxon>
        <taxon>Chordata</taxon>
        <taxon>Craniata</taxon>
        <taxon>Vertebrata</taxon>
        <taxon>Chondrichthyes</taxon>
        <taxon>Elasmobranchii</taxon>
        <taxon>Galeomorphii</taxon>
        <taxon>Galeoidea</taxon>
        <taxon>Carcharhiniformes</taxon>
        <taxon>Scyliorhinidae</taxon>
        <taxon>Scyliorhinus</taxon>
    </lineage>
</organism>
<keyword evidence="4" id="KW-0862">Zinc</keyword>
<feature type="non-terminal residue" evidence="8">
    <location>
        <position position="1"/>
    </location>
</feature>
<dbReference type="STRING" id="75743.A0A401PX12"/>
<evidence type="ECO:0000313" key="9">
    <source>
        <dbReference type="Proteomes" id="UP000288216"/>
    </source>
</evidence>